<protein>
    <submittedName>
        <fullName evidence="2">Uncharacterized protein</fullName>
    </submittedName>
</protein>
<evidence type="ECO:0000313" key="3">
    <source>
        <dbReference type="Proteomes" id="UP000267517"/>
    </source>
</evidence>
<gene>
    <name evidence="2" type="ORF">PMEL1_01098</name>
</gene>
<feature type="transmembrane region" description="Helical" evidence="1">
    <location>
        <begin position="85"/>
        <end position="104"/>
    </location>
</feature>
<feature type="transmembrane region" description="Helical" evidence="1">
    <location>
        <begin position="12"/>
        <end position="38"/>
    </location>
</feature>
<sequence>MLQAICPLINSLFFQYLVGFAVMLLGIKAMIYLCNFIFYRFSPVRSFPDVTTLSGWAMVGLLVAFVCPVAFFFCELGGLFSDQLVRTLLFIIVILMVVSPIGIFKYEKRAWLRRNPKHSRLFLPKYNKRVRNFGVSISKVDDITYGRGVSFSWFDGYFITAGRHRVTFQFYEYRFLKRHAAHKVIYKKEMEFNFHPGTVYVIEVLPDIQTFRIVEDKTRFV</sequence>
<dbReference type="EMBL" id="AP018049">
    <property type="protein sequence ID" value="BBA29174.1"/>
    <property type="molecule type" value="Genomic_DNA"/>
</dbReference>
<keyword evidence="1" id="KW-0812">Transmembrane</keyword>
<accession>A0A250KGW3</accession>
<dbReference type="Proteomes" id="UP000267517">
    <property type="component" value="Chromosome I"/>
</dbReference>
<dbReference type="AlphaFoldDB" id="A0A250KGW3"/>
<proteinExistence type="predicted"/>
<keyword evidence="1" id="KW-0472">Membrane</keyword>
<evidence type="ECO:0000313" key="2">
    <source>
        <dbReference type="EMBL" id="BBA29174.1"/>
    </source>
</evidence>
<reference evidence="2 3" key="1">
    <citation type="submission" date="2017-05" db="EMBL/GenBank/DDBJ databases">
        <title>whole genome sequence of Prevotella melaninogenica GAI 07411.</title>
        <authorList>
            <person name="Kondo Y."/>
            <person name="Hoshino T."/>
        </authorList>
    </citation>
    <scope>NUCLEOTIDE SEQUENCE [LARGE SCALE GENOMIC DNA]</scope>
    <source>
        <strain evidence="2 3">GAI 07411</strain>
    </source>
</reference>
<feature type="transmembrane region" description="Helical" evidence="1">
    <location>
        <begin position="50"/>
        <end position="73"/>
    </location>
</feature>
<keyword evidence="1" id="KW-1133">Transmembrane helix</keyword>
<organism evidence="2 3">
    <name type="scientific">Prevotella melaninogenica</name>
    <dbReference type="NCBI Taxonomy" id="28132"/>
    <lineage>
        <taxon>Bacteria</taxon>
        <taxon>Pseudomonadati</taxon>
        <taxon>Bacteroidota</taxon>
        <taxon>Bacteroidia</taxon>
        <taxon>Bacteroidales</taxon>
        <taxon>Prevotellaceae</taxon>
        <taxon>Prevotella</taxon>
    </lineage>
</organism>
<name>A0A250KGW3_9BACT</name>
<evidence type="ECO:0000256" key="1">
    <source>
        <dbReference type="SAM" id="Phobius"/>
    </source>
</evidence>